<dbReference type="EMBL" id="LR796405">
    <property type="protein sequence ID" value="CAB4142134.1"/>
    <property type="molecule type" value="Genomic_DNA"/>
</dbReference>
<sequence>MAASTQPLIVYDKKELAQFAKVIRNMSEIAVSETKRRVGELAQKELSEIRRVASSRGKVADRVAQGGKVKKSSLLGEISFGFASQKFSGGATTQFNTRGDTKGNRTGIGAASEFGSSKYPQFPRWSGPMPKGPGSRGWFIYPTIRHLQPTIIKEFEDIILDIRKEFADGQ</sequence>
<organism evidence="1">
    <name type="scientific">uncultured Caudovirales phage</name>
    <dbReference type="NCBI Taxonomy" id="2100421"/>
    <lineage>
        <taxon>Viruses</taxon>
        <taxon>Duplodnaviria</taxon>
        <taxon>Heunggongvirae</taxon>
        <taxon>Uroviricota</taxon>
        <taxon>Caudoviricetes</taxon>
        <taxon>Peduoviridae</taxon>
        <taxon>Maltschvirus</taxon>
        <taxon>Maltschvirus maltsch</taxon>
    </lineage>
</organism>
<accession>A0A6J5M5X9</accession>
<proteinExistence type="predicted"/>
<name>A0A6J5M5X9_9CAUD</name>
<reference evidence="1" key="1">
    <citation type="submission" date="2020-04" db="EMBL/GenBank/DDBJ databases">
        <authorList>
            <person name="Chiriac C."/>
            <person name="Salcher M."/>
            <person name="Ghai R."/>
            <person name="Kavagutti S V."/>
        </authorList>
    </citation>
    <scope>NUCLEOTIDE SEQUENCE</scope>
</reference>
<gene>
    <name evidence="1" type="ORF">UFOVP441_14</name>
</gene>
<protein>
    <submittedName>
        <fullName evidence="1">Uncharacterized protein</fullName>
    </submittedName>
</protein>
<evidence type="ECO:0000313" key="1">
    <source>
        <dbReference type="EMBL" id="CAB4142134.1"/>
    </source>
</evidence>